<name>A0A1L3GSY9_9BACT</name>
<dbReference type="InterPro" id="IPR004090">
    <property type="entry name" value="Chemotax_Me-accpt_rcpt"/>
</dbReference>
<dbReference type="FunFam" id="1.10.287.950:FF:000001">
    <property type="entry name" value="Methyl-accepting chemotaxis sensory transducer"/>
    <property type="match status" value="1"/>
</dbReference>
<dbReference type="InterPro" id="IPR033479">
    <property type="entry name" value="dCache_1"/>
</dbReference>
<dbReference type="CDD" id="cd12914">
    <property type="entry name" value="PDC1_DGC_like"/>
    <property type="match status" value="1"/>
</dbReference>
<dbReference type="Gene3D" id="1.10.287.950">
    <property type="entry name" value="Methyl-accepting chemotaxis protein"/>
    <property type="match status" value="1"/>
</dbReference>
<comment type="subcellular location">
    <subcellularLocation>
        <location evidence="1">Cell membrane</location>
        <topology evidence="1">Multi-pass membrane protein</topology>
    </subcellularLocation>
</comment>
<proteinExistence type="inferred from homology"/>
<evidence type="ECO:0000313" key="13">
    <source>
        <dbReference type="Proteomes" id="UP000182517"/>
    </source>
</evidence>
<dbReference type="PROSITE" id="PS50885">
    <property type="entry name" value="HAMP"/>
    <property type="match status" value="1"/>
</dbReference>
<dbReference type="GO" id="GO:0005886">
    <property type="term" value="C:plasma membrane"/>
    <property type="evidence" value="ECO:0007669"/>
    <property type="project" value="UniProtKB-SubCell"/>
</dbReference>
<evidence type="ECO:0000259" key="10">
    <source>
        <dbReference type="PROSITE" id="PS50111"/>
    </source>
</evidence>
<dbReference type="Pfam" id="PF00015">
    <property type="entry name" value="MCPsignal"/>
    <property type="match status" value="1"/>
</dbReference>
<dbReference type="SMART" id="SM00283">
    <property type="entry name" value="MA"/>
    <property type="match status" value="1"/>
</dbReference>
<dbReference type="Gene3D" id="6.10.340.10">
    <property type="match status" value="1"/>
</dbReference>
<evidence type="ECO:0000256" key="6">
    <source>
        <dbReference type="ARBA" id="ARBA00023136"/>
    </source>
</evidence>
<accession>A0A1L3GSY9</accession>
<feature type="transmembrane region" description="Helical" evidence="9">
    <location>
        <begin position="284"/>
        <end position="302"/>
    </location>
</feature>
<keyword evidence="5 9" id="KW-1133">Transmembrane helix</keyword>
<dbReference type="PRINTS" id="PR00260">
    <property type="entry name" value="CHEMTRNSDUCR"/>
</dbReference>
<keyword evidence="4 9" id="KW-0812">Transmembrane</keyword>
<dbReference type="InterPro" id="IPR051310">
    <property type="entry name" value="MCP_chemotaxis"/>
</dbReference>
<keyword evidence="8" id="KW-0807">Transducer</keyword>
<evidence type="ECO:0000256" key="1">
    <source>
        <dbReference type="ARBA" id="ARBA00004651"/>
    </source>
</evidence>
<evidence type="ECO:0000256" key="3">
    <source>
        <dbReference type="ARBA" id="ARBA00022500"/>
    </source>
</evidence>
<dbReference type="CDD" id="cd12912">
    <property type="entry name" value="PDC2_MCP_like"/>
    <property type="match status" value="1"/>
</dbReference>
<dbReference type="GO" id="GO:0006935">
    <property type="term" value="P:chemotaxis"/>
    <property type="evidence" value="ECO:0007669"/>
    <property type="project" value="UniProtKB-KW"/>
</dbReference>
<dbReference type="Pfam" id="PF02743">
    <property type="entry name" value="dCache_1"/>
    <property type="match status" value="1"/>
</dbReference>
<dbReference type="PROSITE" id="PS50111">
    <property type="entry name" value="CHEMOTAXIS_TRANSDUC_2"/>
    <property type="match status" value="1"/>
</dbReference>
<dbReference type="InterPro" id="IPR003660">
    <property type="entry name" value="HAMP_dom"/>
</dbReference>
<keyword evidence="2" id="KW-1003">Cell membrane</keyword>
<dbReference type="Pfam" id="PF00672">
    <property type="entry name" value="HAMP"/>
    <property type="match status" value="1"/>
</dbReference>
<evidence type="ECO:0000256" key="4">
    <source>
        <dbReference type="ARBA" id="ARBA00022692"/>
    </source>
</evidence>
<evidence type="ECO:0000256" key="9">
    <source>
        <dbReference type="SAM" id="Phobius"/>
    </source>
</evidence>
<evidence type="ECO:0000256" key="7">
    <source>
        <dbReference type="ARBA" id="ARBA00029447"/>
    </source>
</evidence>
<evidence type="ECO:0000259" key="11">
    <source>
        <dbReference type="PROSITE" id="PS50885"/>
    </source>
</evidence>
<evidence type="ECO:0000256" key="5">
    <source>
        <dbReference type="ARBA" id="ARBA00022989"/>
    </source>
</evidence>
<dbReference type="STRING" id="1842532.A7E78_05160"/>
<dbReference type="GO" id="GO:0007165">
    <property type="term" value="P:signal transduction"/>
    <property type="evidence" value="ECO:0007669"/>
    <property type="project" value="UniProtKB-KW"/>
</dbReference>
<dbReference type="KEGG" id="pef:A7E78_05160"/>
<keyword evidence="13" id="KW-1185">Reference proteome</keyword>
<gene>
    <name evidence="12" type="ORF">A7E78_05160</name>
</gene>
<dbReference type="InterPro" id="IPR004089">
    <property type="entry name" value="MCPsignal_dom"/>
</dbReference>
<dbReference type="CDD" id="cd11386">
    <property type="entry name" value="MCP_signal"/>
    <property type="match status" value="1"/>
</dbReference>
<keyword evidence="3" id="KW-0145">Chemotaxis</keyword>
<dbReference type="SUPFAM" id="SSF103190">
    <property type="entry name" value="Sensory domain-like"/>
    <property type="match status" value="1"/>
</dbReference>
<reference evidence="12 13" key="1">
    <citation type="journal article" date="2017" name="Genome Announc.">
        <title>Complete Genome Sequences of Two Acetylene-Fermenting Pelobacter acetylenicus Strains.</title>
        <authorList>
            <person name="Sutton J.M."/>
            <person name="Baesman S.M."/>
            <person name="Fierst J.L."/>
            <person name="Poret-Peterson A.T."/>
            <person name="Oremland R.S."/>
            <person name="Dunlap D.S."/>
            <person name="Akob D.M."/>
        </authorList>
    </citation>
    <scope>NUCLEOTIDE SEQUENCE [LARGE SCALE GENOMIC DNA]</scope>
    <source>
        <strain evidence="12 13">SFB93</strain>
    </source>
</reference>
<dbReference type="AlphaFoldDB" id="A0A1L3GSY9"/>
<dbReference type="CDD" id="cd06225">
    <property type="entry name" value="HAMP"/>
    <property type="match status" value="2"/>
</dbReference>
<evidence type="ECO:0000313" key="12">
    <source>
        <dbReference type="EMBL" id="APG29027.1"/>
    </source>
</evidence>
<evidence type="ECO:0000256" key="2">
    <source>
        <dbReference type="ARBA" id="ARBA00022475"/>
    </source>
</evidence>
<dbReference type="PANTHER" id="PTHR43531:SF11">
    <property type="entry name" value="METHYL-ACCEPTING CHEMOTAXIS PROTEIN 3"/>
    <property type="match status" value="1"/>
</dbReference>
<feature type="domain" description="HAMP" evidence="11">
    <location>
        <begin position="303"/>
        <end position="355"/>
    </location>
</feature>
<dbReference type="GO" id="GO:0004888">
    <property type="term" value="F:transmembrane signaling receptor activity"/>
    <property type="evidence" value="ECO:0007669"/>
    <property type="project" value="InterPro"/>
</dbReference>
<dbReference type="EMBL" id="CP015519">
    <property type="protein sequence ID" value="APG29027.1"/>
    <property type="molecule type" value="Genomic_DNA"/>
</dbReference>
<dbReference type="PANTHER" id="PTHR43531">
    <property type="entry name" value="PROTEIN ICFG"/>
    <property type="match status" value="1"/>
</dbReference>
<dbReference type="Gene3D" id="3.30.450.20">
    <property type="entry name" value="PAS domain"/>
    <property type="match status" value="2"/>
</dbReference>
<dbReference type="InterPro" id="IPR029151">
    <property type="entry name" value="Sensor-like_sf"/>
</dbReference>
<comment type="similarity">
    <text evidence="7">Belongs to the methyl-accepting chemotaxis (MCP) protein family.</text>
</comment>
<organism evidence="12 13">
    <name type="scientific">Syntrophotalea acetylenivorans</name>
    <dbReference type="NCBI Taxonomy" id="1842532"/>
    <lineage>
        <taxon>Bacteria</taxon>
        <taxon>Pseudomonadati</taxon>
        <taxon>Thermodesulfobacteriota</taxon>
        <taxon>Desulfuromonadia</taxon>
        <taxon>Desulfuromonadales</taxon>
        <taxon>Syntrophotaleaceae</taxon>
        <taxon>Syntrophotalea</taxon>
    </lineage>
</organism>
<dbReference type="Proteomes" id="UP000182517">
    <property type="component" value="Chromosome"/>
</dbReference>
<sequence length="693" mass="73702">MKLKLRAQILLPTLLAVVIGMTVATLLSYQASKKALHSNIKDQMQQTTVALSKQIDNWVADLASDIKSLAGQNAMRASLEQTDETTKTANHILQEMAKEYGNYELLAIAGQDGTIVAASEQRYVGELKIADRGYFRAALGGVATISEAIKSKVSGDPAFVIAIPVELNGQIQGVCIGVVNLPHFANAFIKQVKVGNKGYAYLIDSKGRFLSHPKAELILDRSLSEFDWGKEVLNEKQGFKQYPWEGKEKIVAFESVDKTGWIIAVGAELDDIFSSVTNIRNTSLLVALLTLVAVGTVVFFIARRIVGAIQAGVKFAETIKLGDTSQRMELQREDEIGQLAESLNQMAEGLAANAELAQEIAAGNLNVEVKLASERDQFGKAFQKMVAQLNEVLGHIQVSGEQIASGSVQVSDASQSLSQGATESAASLEEISASMTEMSSQTTLNADNAKQADQLANQARDAGEQGNKQMAEMVNAMTEINESSQSISKIIRVIDEIAFQTNLLALNAAVEAARAGQHGKGFAVVAEEVRNLAARSAKAARETAELIEGSVAKAENGTQIAHGTASALEEIVGSVAKVSDLIGEISAASSEQAEGISQVTQALGQIDQVTQTNTANAEESAAAAEELASQADILKQMLGRFALASGAVSRGVSRSDAALPAPSKQLDVKSVGIRPKQLPETMIALDDAEFGRY</sequence>
<feature type="domain" description="Methyl-accepting transducer" evidence="10">
    <location>
        <begin position="399"/>
        <end position="628"/>
    </location>
</feature>
<keyword evidence="6 9" id="KW-0472">Membrane</keyword>
<dbReference type="SMART" id="SM00304">
    <property type="entry name" value="HAMP"/>
    <property type="match status" value="1"/>
</dbReference>
<dbReference type="SUPFAM" id="SSF58104">
    <property type="entry name" value="Methyl-accepting chemotaxis protein (MCP) signaling domain"/>
    <property type="match status" value="1"/>
</dbReference>
<protein>
    <submittedName>
        <fullName evidence="12">Chemotaxis protein</fullName>
    </submittedName>
</protein>
<evidence type="ECO:0000256" key="8">
    <source>
        <dbReference type="PROSITE-ProRule" id="PRU00284"/>
    </source>
</evidence>